<organism evidence="1 2">
    <name type="scientific">Aliterella atlantica CENA595</name>
    <dbReference type="NCBI Taxonomy" id="1618023"/>
    <lineage>
        <taxon>Bacteria</taxon>
        <taxon>Bacillati</taxon>
        <taxon>Cyanobacteriota</taxon>
        <taxon>Cyanophyceae</taxon>
        <taxon>Chroococcidiopsidales</taxon>
        <taxon>Aliterellaceae</taxon>
        <taxon>Aliterella</taxon>
    </lineage>
</organism>
<evidence type="ECO:0000313" key="1">
    <source>
        <dbReference type="EMBL" id="KJH69354.1"/>
    </source>
</evidence>
<dbReference type="OrthoDB" id="581638at2"/>
<evidence type="ECO:0000313" key="2">
    <source>
        <dbReference type="Proteomes" id="UP000032452"/>
    </source>
</evidence>
<protein>
    <submittedName>
        <fullName evidence="1">Uncharacterized protein</fullName>
    </submittedName>
</protein>
<dbReference type="EMBL" id="JYON01000051">
    <property type="protein sequence ID" value="KJH69354.1"/>
    <property type="molecule type" value="Genomic_DNA"/>
</dbReference>
<keyword evidence="2" id="KW-1185">Reference proteome</keyword>
<reference evidence="1 2" key="1">
    <citation type="submission" date="2015-02" db="EMBL/GenBank/DDBJ databases">
        <title>Draft genome of a novel marine cyanobacterium (Chroococcales) isolated from South Atlantic Ocean.</title>
        <authorList>
            <person name="Rigonato J."/>
            <person name="Alvarenga D.O."/>
            <person name="Branco L.H."/>
            <person name="Varani A.M."/>
            <person name="Brandini F.P."/>
            <person name="Fiore M.F."/>
        </authorList>
    </citation>
    <scope>NUCLEOTIDE SEQUENCE [LARGE SCALE GENOMIC DNA]</scope>
    <source>
        <strain evidence="1 2">CENA595</strain>
    </source>
</reference>
<dbReference type="Proteomes" id="UP000032452">
    <property type="component" value="Unassembled WGS sequence"/>
</dbReference>
<name>A0A0D8ZLQ2_9CYAN</name>
<accession>A0A0D8ZLQ2</accession>
<proteinExistence type="predicted"/>
<dbReference type="AlphaFoldDB" id="A0A0D8ZLQ2"/>
<gene>
    <name evidence="1" type="ORF">UH38_24375</name>
</gene>
<sequence>MVTQQEQSLQVATPKTWDKATTSVQVGDYIRAPFTPVMQVIDKDIYPDGQTWLLVKPTNASFTEQWVVEPEQEPQSEFEQGLQHGQNDSAQRLHPIYAQANCQYSAGYVQGYNGKPIPQQTKAPAKPLQWSVTYNDKWQWYVVWVNDRAIGRALTSEEAERIAQKYIAGEKFWQEHRGRVLAAYAH</sequence>
<dbReference type="RefSeq" id="WP_045057310.1">
    <property type="nucleotide sequence ID" value="NZ_CAWMDP010000037.1"/>
</dbReference>
<comment type="caution">
    <text evidence="1">The sequence shown here is derived from an EMBL/GenBank/DDBJ whole genome shotgun (WGS) entry which is preliminary data.</text>
</comment>